<dbReference type="GO" id="GO:0005829">
    <property type="term" value="C:cytosol"/>
    <property type="evidence" value="ECO:0007669"/>
    <property type="project" value="TreeGrafter"/>
</dbReference>
<evidence type="ECO:0000256" key="6">
    <source>
        <dbReference type="ARBA" id="ARBA00022927"/>
    </source>
</evidence>
<dbReference type="OrthoDB" id="7506803at2"/>
<evidence type="ECO:0000313" key="9">
    <source>
        <dbReference type="EMBL" id="GEO01759.1"/>
    </source>
</evidence>
<protein>
    <recommendedName>
        <fullName evidence="3">Flagellar assembly protein FliH</fullName>
    </recommendedName>
</protein>
<keyword evidence="7" id="KW-1006">Bacterial flagellum protein export</keyword>
<dbReference type="GO" id="GO:0015031">
    <property type="term" value="P:protein transport"/>
    <property type="evidence" value="ECO:0007669"/>
    <property type="project" value="UniProtKB-KW"/>
</dbReference>
<proteinExistence type="inferred from homology"/>
<dbReference type="GO" id="GO:0044781">
    <property type="term" value="P:bacterial-type flagellum organization"/>
    <property type="evidence" value="ECO:0007669"/>
    <property type="project" value="UniProtKB-KW"/>
</dbReference>
<comment type="caution">
    <text evidence="9">The sequence shown here is derived from an EMBL/GenBank/DDBJ whole genome shotgun (WGS) entry which is preliminary data.</text>
</comment>
<evidence type="ECO:0000256" key="7">
    <source>
        <dbReference type="ARBA" id="ARBA00023225"/>
    </source>
</evidence>
<comment type="function">
    <text evidence="1">Needed for flagellar regrowth and assembly.</text>
</comment>
<keyword evidence="4" id="KW-0813">Transport</keyword>
<evidence type="ECO:0000256" key="4">
    <source>
        <dbReference type="ARBA" id="ARBA00022448"/>
    </source>
</evidence>
<dbReference type="Proteomes" id="UP000321464">
    <property type="component" value="Unassembled WGS sequence"/>
</dbReference>
<keyword evidence="6" id="KW-0653">Protein transport</keyword>
<dbReference type="EMBL" id="BJYR01000026">
    <property type="protein sequence ID" value="GEO01759.1"/>
    <property type="molecule type" value="Genomic_DNA"/>
</dbReference>
<dbReference type="PANTHER" id="PTHR34982:SF1">
    <property type="entry name" value="FLAGELLAR ASSEMBLY PROTEIN FLIH"/>
    <property type="match status" value="1"/>
</dbReference>
<accession>A0A512APX6</accession>
<dbReference type="RefSeq" id="WP_147161076.1">
    <property type="nucleotide sequence ID" value="NZ_BJYR01000026.1"/>
</dbReference>
<evidence type="ECO:0000256" key="2">
    <source>
        <dbReference type="ARBA" id="ARBA00006602"/>
    </source>
</evidence>
<evidence type="ECO:0000256" key="5">
    <source>
        <dbReference type="ARBA" id="ARBA00022795"/>
    </source>
</evidence>
<dbReference type="InterPro" id="IPR051472">
    <property type="entry name" value="T3SS_Stator/FliH"/>
</dbReference>
<name>A0A512APX6_9SPHN</name>
<keyword evidence="5" id="KW-1005">Bacterial flagellum biogenesis</keyword>
<dbReference type="PANTHER" id="PTHR34982">
    <property type="entry name" value="YOP PROTEINS TRANSLOCATION PROTEIN L"/>
    <property type="match status" value="1"/>
</dbReference>
<reference evidence="9 10" key="1">
    <citation type="submission" date="2019-07" db="EMBL/GenBank/DDBJ databases">
        <title>Whole genome shotgun sequence of Novosphingobium sediminis NBRC 106119.</title>
        <authorList>
            <person name="Hosoyama A."/>
            <person name="Uohara A."/>
            <person name="Ohji S."/>
            <person name="Ichikawa N."/>
        </authorList>
    </citation>
    <scope>NUCLEOTIDE SEQUENCE [LARGE SCALE GENOMIC DNA]</scope>
    <source>
        <strain evidence="9 10">NBRC 106119</strain>
    </source>
</reference>
<keyword evidence="10" id="KW-1185">Reference proteome</keyword>
<evidence type="ECO:0000256" key="1">
    <source>
        <dbReference type="ARBA" id="ARBA00003041"/>
    </source>
</evidence>
<dbReference type="AlphaFoldDB" id="A0A512APX6"/>
<gene>
    <name evidence="9" type="ORF">NSE01_35910</name>
</gene>
<evidence type="ECO:0000313" key="10">
    <source>
        <dbReference type="Proteomes" id="UP000321464"/>
    </source>
</evidence>
<evidence type="ECO:0000256" key="3">
    <source>
        <dbReference type="ARBA" id="ARBA00016507"/>
    </source>
</evidence>
<comment type="similarity">
    <text evidence="2">Belongs to the FliH family.</text>
</comment>
<dbReference type="InterPro" id="IPR018035">
    <property type="entry name" value="Flagellar_FliH/T3SS_HrpE"/>
</dbReference>
<organism evidence="9 10">
    <name type="scientific">Novosphingobium sediminis</name>
    <dbReference type="NCBI Taxonomy" id="707214"/>
    <lineage>
        <taxon>Bacteria</taxon>
        <taxon>Pseudomonadati</taxon>
        <taxon>Pseudomonadota</taxon>
        <taxon>Alphaproteobacteria</taxon>
        <taxon>Sphingomonadales</taxon>
        <taxon>Sphingomonadaceae</taxon>
        <taxon>Novosphingobium</taxon>
    </lineage>
</organism>
<sequence>MSEPAKASTVRVLSLAELAVVPGGFREDHRFVRMAAPAASALAEVPQEDPETRAFAAGYAQGAADAEAAFAEAIAAQDAARAKIELAFGRLDADLTRELEARLRDTVLALCAPLLGEFAANEEALAARVTAAAGMLARAADERVIRLHPEDLALLAARLPEDWHFEPDPALERGALRIEGAAGGVEDGPGTWSRALSDAMAAC</sequence>
<dbReference type="Pfam" id="PF02108">
    <property type="entry name" value="FliH"/>
    <property type="match status" value="1"/>
</dbReference>
<feature type="domain" description="Flagellar assembly protein FliH/Type III secretion system HrpE" evidence="8">
    <location>
        <begin position="94"/>
        <end position="185"/>
    </location>
</feature>
<evidence type="ECO:0000259" key="8">
    <source>
        <dbReference type="Pfam" id="PF02108"/>
    </source>
</evidence>